<dbReference type="Proteomes" id="UP001300692">
    <property type="component" value="Unassembled WGS sequence"/>
</dbReference>
<dbReference type="EMBL" id="JAOYOD010000001">
    <property type="protein sequence ID" value="MCV9385041.1"/>
    <property type="molecule type" value="Genomic_DNA"/>
</dbReference>
<sequence>MINRVITTALMCIFFPLISYGQISVALLDLEEGIESWYQEVLGQNNTPIANGSYYHIDPQTPRQHQFLASPIWDIGTVYMYGQQFDSIRILYNIYEDLLIVENSGVFRSNYQPIEPNQRAVDEFFIHGQHFVNINSDSIFYGPGFYEEIYKGENLSLYAKHLKTKTVNDMEVQYLKENQYFIDVGGHYEKYVNRRTLYKMFPSHKKEIRSFANRNGVKGKNETSIYNLIVYCEQFVNNYE</sequence>
<reference evidence="1 2" key="1">
    <citation type="submission" date="2022-10" db="EMBL/GenBank/DDBJ databases">
        <title>Comparative genomics and taxonomic characterization of three novel marine species of genus Reichenbachiella exhibiting antioxidant and polysaccharide degradation activities.</title>
        <authorList>
            <person name="Muhammad N."/>
            <person name="Lee Y.-J."/>
            <person name="Ko J."/>
            <person name="Kim S.-G."/>
        </authorList>
    </citation>
    <scope>NUCLEOTIDE SEQUENCE [LARGE SCALE GENOMIC DNA]</scope>
    <source>
        <strain evidence="1 2">ABR2-5</strain>
    </source>
</reference>
<proteinExistence type="predicted"/>
<name>A0ABT3CN26_9BACT</name>
<evidence type="ECO:0000313" key="1">
    <source>
        <dbReference type="EMBL" id="MCV9385041.1"/>
    </source>
</evidence>
<organism evidence="1 2">
    <name type="scientific">Reichenbachiella ulvae</name>
    <dbReference type="NCBI Taxonomy" id="2980104"/>
    <lineage>
        <taxon>Bacteria</taxon>
        <taxon>Pseudomonadati</taxon>
        <taxon>Bacteroidota</taxon>
        <taxon>Cytophagia</taxon>
        <taxon>Cytophagales</taxon>
        <taxon>Reichenbachiellaceae</taxon>
        <taxon>Reichenbachiella</taxon>
    </lineage>
</organism>
<keyword evidence="2" id="KW-1185">Reference proteome</keyword>
<evidence type="ECO:0000313" key="2">
    <source>
        <dbReference type="Proteomes" id="UP001300692"/>
    </source>
</evidence>
<protein>
    <recommendedName>
        <fullName evidence="3">DKNYY family protein</fullName>
    </recommendedName>
</protein>
<comment type="caution">
    <text evidence="1">The sequence shown here is derived from an EMBL/GenBank/DDBJ whole genome shotgun (WGS) entry which is preliminary data.</text>
</comment>
<dbReference type="RefSeq" id="WP_264135837.1">
    <property type="nucleotide sequence ID" value="NZ_JAOYOD010000001.1"/>
</dbReference>
<gene>
    <name evidence="1" type="ORF">N7U62_00120</name>
</gene>
<evidence type="ECO:0008006" key="3">
    <source>
        <dbReference type="Google" id="ProtNLM"/>
    </source>
</evidence>
<accession>A0ABT3CN26</accession>